<reference evidence="2 3" key="1">
    <citation type="submission" date="2024-05" db="EMBL/GenBank/DDBJ databases">
        <title>Genome sequencing and assembly of Indian major carp, Cirrhinus mrigala (Hamilton, 1822).</title>
        <authorList>
            <person name="Mohindra V."/>
            <person name="Chowdhury L.M."/>
            <person name="Lal K."/>
            <person name="Jena J.K."/>
        </authorList>
    </citation>
    <scope>NUCLEOTIDE SEQUENCE [LARGE SCALE GENOMIC DNA]</scope>
    <source>
        <strain evidence="2">CM1030</strain>
        <tissue evidence="2">Blood</tissue>
    </source>
</reference>
<accession>A0ABD0RLM6</accession>
<gene>
    <name evidence="2" type="ORF">M9458_007761</name>
</gene>
<dbReference type="InterPro" id="IPR013783">
    <property type="entry name" value="Ig-like_fold"/>
</dbReference>
<dbReference type="Gene3D" id="2.60.40.10">
    <property type="entry name" value="Immunoglobulins"/>
    <property type="match status" value="1"/>
</dbReference>
<proteinExistence type="predicted"/>
<keyword evidence="1" id="KW-0732">Signal</keyword>
<evidence type="ECO:0000256" key="1">
    <source>
        <dbReference type="SAM" id="SignalP"/>
    </source>
</evidence>
<comment type="caution">
    <text evidence="2">The sequence shown here is derived from an EMBL/GenBank/DDBJ whole genome shotgun (WGS) entry which is preliminary data.</text>
</comment>
<dbReference type="EMBL" id="JAMKFB020000003">
    <property type="protein sequence ID" value="KAL0199221.1"/>
    <property type="molecule type" value="Genomic_DNA"/>
</dbReference>
<dbReference type="Proteomes" id="UP001529510">
    <property type="component" value="Unassembled WGS sequence"/>
</dbReference>
<dbReference type="CDD" id="cd00096">
    <property type="entry name" value="Ig"/>
    <property type="match status" value="1"/>
</dbReference>
<evidence type="ECO:0008006" key="4">
    <source>
        <dbReference type="Google" id="ProtNLM"/>
    </source>
</evidence>
<dbReference type="InterPro" id="IPR036179">
    <property type="entry name" value="Ig-like_dom_sf"/>
</dbReference>
<protein>
    <recommendedName>
        <fullName evidence="4">Immunoglobulin V-set domain-containing protein</fullName>
    </recommendedName>
</protein>
<feature type="chain" id="PRO_5044837563" description="Immunoglobulin V-set domain-containing protein" evidence="1">
    <location>
        <begin position="19"/>
        <end position="64"/>
    </location>
</feature>
<feature type="non-terminal residue" evidence="2">
    <location>
        <position position="64"/>
    </location>
</feature>
<feature type="signal peptide" evidence="1">
    <location>
        <begin position="1"/>
        <end position="18"/>
    </location>
</feature>
<organism evidence="2 3">
    <name type="scientific">Cirrhinus mrigala</name>
    <name type="common">Mrigala</name>
    <dbReference type="NCBI Taxonomy" id="683832"/>
    <lineage>
        <taxon>Eukaryota</taxon>
        <taxon>Metazoa</taxon>
        <taxon>Chordata</taxon>
        <taxon>Craniata</taxon>
        <taxon>Vertebrata</taxon>
        <taxon>Euteleostomi</taxon>
        <taxon>Actinopterygii</taxon>
        <taxon>Neopterygii</taxon>
        <taxon>Teleostei</taxon>
        <taxon>Ostariophysi</taxon>
        <taxon>Cypriniformes</taxon>
        <taxon>Cyprinidae</taxon>
        <taxon>Labeoninae</taxon>
        <taxon>Labeonini</taxon>
        <taxon>Cirrhinus</taxon>
    </lineage>
</organism>
<evidence type="ECO:0000313" key="3">
    <source>
        <dbReference type="Proteomes" id="UP001529510"/>
    </source>
</evidence>
<dbReference type="SUPFAM" id="SSF48726">
    <property type="entry name" value="Immunoglobulin"/>
    <property type="match status" value="1"/>
</dbReference>
<evidence type="ECO:0000313" key="2">
    <source>
        <dbReference type="EMBL" id="KAL0199221.1"/>
    </source>
</evidence>
<name>A0ABD0RLM6_CIRMR</name>
<keyword evidence="3" id="KW-1185">Reference proteome</keyword>
<dbReference type="AlphaFoldDB" id="A0ABD0RLM6"/>
<sequence length="64" mass="7032">MSVCPVIMLFLTANQLHGAISDIQQHLGSDCSLNIKNITEEDHGLYICQQYVNGQQQGADARAE</sequence>